<keyword evidence="1" id="KW-0812">Transmembrane</keyword>
<dbReference type="OrthoDB" id="3229610at2759"/>
<gene>
    <name evidence="2" type="ORF">BT96DRAFT_995192</name>
</gene>
<dbReference type="AlphaFoldDB" id="A0A6A4HM71"/>
<organism evidence="2 3">
    <name type="scientific">Gymnopus androsaceus JB14</name>
    <dbReference type="NCBI Taxonomy" id="1447944"/>
    <lineage>
        <taxon>Eukaryota</taxon>
        <taxon>Fungi</taxon>
        <taxon>Dikarya</taxon>
        <taxon>Basidiomycota</taxon>
        <taxon>Agaricomycotina</taxon>
        <taxon>Agaricomycetes</taxon>
        <taxon>Agaricomycetidae</taxon>
        <taxon>Agaricales</taxon>
        <taxon>Marasmiineae</taxon>
        <taxon>Omphalotaceae</taxon>
        <taxon>Gymnopus</taxon>
    </lineage>
</organism>
<keyword evidence="1" id="KW-1133">Transmembrane helix</keyword>
<name>A0A6A4HM71_9AGAR</name>
<evidence type="ECO:0000313" key="3">
    <source>
        <dbReference type="Proteomes" id="UP000799118"/>
    </source>
</evidence>
<reference evidence="2" key="1">
    <citation type="journal article" date="2019" name="Environ. Microbiol.">
        <title>Fungal ecological strategies reflected in gene transcription - a case study of two litter decomposers.</title>
        <authorList>
            <person name="Barbi F."/>
            <person name="Kohler A."/>
            <person name="Barry K."/>
            <person name="Baskaran P."/>
            <person name="Daum C."/>
            <person name="Fauchery L."/>
            <person name="Ihrmark K."/>
            <person name="Kuo A."/>
            <person name="LaButti K."/>
            <person name="Lipzen A."/>
            <person name="Morin E."/>
            <person name="Grigoriev I.V."/>
            <person name="Henrissat B."/>
            <person name="Lindahl B."/>
            <person name="Martin F."/>
        </authorList>
    </citation>
    <scope>NUCLEOTIDE SEQUENCE</scope>
    <source>
        <strain evidence="2">JB14</strain>
    </source>
</reference>
<accession>A0A6A4HM71</accession>
<evidence type="ECO:0000313" key="2">
    <source>
        <dbReference type="EMBL" id="KAE9398164.1"/>
    </source>
</evidence>
<keyword evidence="1" id="KW-0472">Membrane</keyword>
<keyword evidence="3" id="KW-1185">Reference proteome</keyword>
<feature type="transmembrane region" description="Helical" evidence="1">
    <location>
        <begin position="37"/>
        <end position="58"/>
    </location>
</feature>
<evidence type="ECO:0000256" key="1">
    <source>
        <dbReference type="SAM" id="Phobius"/>
    </source>
</evidence>
<sequence length="123" mass="13350">MCLGIITTKIYVCVLDLSWTDLAVPVCPLEKVAIGKLITNLLVGITLVVIPTCLLGHLKLLKDKRRMLIVIFRASLLTSAVSVVHVVSLMVPSYFYLVPLISEVKIATALTVSNLGVAAPFLY</sequence>
<proteinExistence type="predicted"/>
<dbReference type="Proteomes" id="UP000799118">
    <property type="component" value="Unassembled WGS sequence"/>
</dbReference>
<protein>
    <submittedName>
        <fullName evidence="2">Uncharacterized protein</fullName>
    </submittedName>
</protein>
<dbReference type="EMBL" id="ML769487">
    <property type="protein sequence ID" value="KAE9398164.1"/>
    <property type="molecule type" value="Genomic_DNA"/>
</dbReference>
<feature type="transmembrane region" description="Helical" evidence="1">
    <location>
        <begin position="70"/>
        <end position="95"/>
    </location>
</feature>